<organism evidence="1 2">
    <name type="scientific">Pleurodeles waltl</name>
    <name type="common">Iberian ribbed newt</name>
    <dbReference type="NCBI Taxonomy" id="8319"/>
    <lineage>
        <taxon>Eukaryota</taxon>
        <taxon>Metazoa</taxon>
        <taxon>Chordata</taxon>
        <taxon>Craniata</taxon>
        <taxon>Vertebrata</taxon>
        <taxon>Euteleostomi</taxon>
        <taxon>Amphibia</taxon>
        <taxon>Batrachia</taxon>
        <taxon>Caudata</taxon>
        <taxon>Salamandroidea</taxon>
        <taxon>Salamandridae</taxon>
        <taxon>Pleurodelinae</taxon>
        <taxon>Pleurodeles</taxon>
    </lineage>
</organism>
<protein>
    <submittedName>
        <fullName evidence="1">Uncharacterized protein</fullName>
    </submittedName>
</protein>
<gene>
    <name evidence="1" type="ORF">NDU88_010374</name>
</gene>
<reference evidence="1" key="1">
    <citation type="journal article" date="2022" name="bioRxiv">
        <title>Sequencing and chromosome-scale assembly of the giantPleurodeles waltlgenome.</title>
        <authorList>
            <person name="Brown T."/>
            <person name="Elewa A."/>
            <person name="Iarovenko S."/>
            <person name="Subramanian E."/>
            <person name="Araus A.J."/>
            <person name="Petzold A."/>
            <person name="Susuki M."/>
            <person name="Suzuki K.-i.T."/>
            <person name="Hayashi T."/>
            <person name="Toyoda A."/>
            <person name="Oliveira C."/>
            <person name="Osipova E."/>
            <person name="Leigh N.D."/>
            <person name="Simon A."/>
            <person name="Yun M.H."/>
        </authorList>
    </citation>
    <scope>NUCLEOTIDE SEQUENCE</scope>
    <source>
        <strain evidence="1">20211129_DDA</strain>
        <tissue evidence="1">Liver</tissue>
    </source>
</reference>
<keyword evidence="2" id="KW-1185">Reference proteome</keyword>
<evidence type="ECO:0000313" key="1">
    <source>
        <dbReference type="EMBL" id="KAJ1157670.1"/>
    </source>
</evidence>
<evidence type="ECO:0000313" key="2">
    <source>
        <dbReference type="Proteomes" id="UP001066276"/>
    </source>
</evidence>
<dbReference type="Proteomes" id="UP001066276">
    <property type="component" value="Chromosome 5"/>
</dbReference>
<dbReference type="AlphaFoldDB" id="A0AAV7S344"/>
<dbReference type="EMBL" id="JANPWB010000009">
    <property type="protein sequence ID" value="KAJ1157670.1"/>
    <property type="molecule type" value="Genomic_DNA"/>
</dbReference>
<name>A0AAV7S344_PLEWA</name>
<sequence length="68" mass="7529">MAKWSAASQGLIPPDLWSHSTEAAIYAKILADDEHPSIEIGGWGPPWKRIAVNVLTDWLRPAFLSCQN</sequence>
<proteinExistence type="predicted"/>
<comment type="caution">
    <text evidence="1">The sequence shown here is derived from an EMBL/GenBank/DDBJ whole genome shotgun (WGS) entry which is preliminary data.</text>
</comment>
<accession>A0AAV7S344</accession>